<comment type="similarity">
    <text evidence="6">Belongs to the GRAS family. DELLA subfamily.</text>
</comment>
<dbReference type="InterPro" id="IPR005202">
    <property type="entry name" value="TF_GRAS"/>
</dbReference>
<evidence type="ECO:0000259" key="7">
    <source>
        <dbReference type="Pfam" id="PF12041"/>
    </source>
</evidence>
<comment type="caution">
    <text evidence="5">Lacks conserved residue(s) required for the propagation of feature annotation.</text>
</comment>
<comment type="function">
    <text evidence="6">Transcriptional regulator that acts as a repressor of the gibberellin (GA) signaling pathway. Probably acts by participating in large multiprotein complexes that repress transcription of GA-inducible genes.</text>
</comment>
<reference evidence="8" key="1">
    <citation type="journal article" date="2016" name="Nat. Genet.">
        <title>A high-quality carrot genome assembly provides new insights into carotenoid accumulation and asterid genome evolution.</title>
        <authorList>
            <person name="Iorizzo M."/>
            <person name="Ellison S."/>
            <person name="Senalik D."/>
            <person name="Zeng P."/>
            <person name="Satapoomin P."/>
            <person name="Huang J."/>
            <person name="Bowman M."/>
            <person name="Iovene M."/>
            <person name="Sanseverino W."/>
            <person name="Cavagnaro P."/>
            <person name="Yildiz M."/>
            <person name="Macko-Podgorni A."/>
            <person name="Moranska E."/>
            <person name="Grzebelus E."/>
            <person name="Grzebelus D."/>
            <person name="Ashrafi H."/>
            <person name="Zheng Z."/>
            <person name="Cheng S."/>
            <person name="Spooner D."/>
            <person name="Van Deynze A."/>
            <person name="Simon P."/>
        </authorList>
    </citation>
    <scope>NUCLEOTIDE SEQUENCE</scope>
    <source>
        <tissue evidence="8">Leaf</tissue>
    </source>
</reference>
<dbReference type="GO" id="GO:0009740">
    <property type="term" value="P:gibberellic acid mediated signaling pathway"/>
    <property type="evidence" value="ECO:0007669"/>
    <property type="project" value="UniProtKB-UniRule"/>
</dbReference>
<feature type="domain" description="Transcriptional factor DELLA N-terminal" evidence="7">
    <location>
        <begin position="37"/>
        <end position="68"/>
    </location>
</feature>
<evidence type="ECO:0000256" key="6">
    <source>
        <dbReference type="RuleBase" id="RU367159"/>
    </source>
</evidence>
<dbReference type="PROSITE" id="PS50985">
    <property type="entry name" value="GRAS"/>
    <property type="match status" value="1"/>
</dbReference>
<evidence type="ECO:0000256" key="3">
    <source>
        <dbReference type="ARBA" id="ARBA00023015"/>
    </source>
</evidence>
<dbReference type="InterPro" id="IPR021914">
    <property type="entry name" value="TF_DELLA_N"/>
</dbReference>
<dbReference type="KEGG" id="dcr:108211695"/>
<comment type="domain">
    <text evidence="6">The DELLA motif is required for its GA-induced degradation.</text>
</comment>
<evidence type="ECO:0000313" key="8">
    <source>
        <dbReference type="EMBL" id="WOG91183.1"/>
    </source>
</evidence>
<evidence type="ECO:0000256" key="2">
    <source>
        <dbReference type="ARBA" id="ARBA00022941"/>
    </source>
</evidence>
<comment type="subcellular location">
    <subcellularLocation>
        <location evidence="6">Nucleus</location>
    </subcellularLocation>
</comment>
<feature type="region of interest" description="VHIID" evidence="5">
    <location>
        <begin position="171"/>
        <end position="236"/>
    </location>
</feature>
<feature type="region of interest" description="SAW" evidence="5">
    <location>
        <begin position="381"/>
        <end position="452"/>
    </location>
</feature>
<proteinExistence type="inferred from homology"/>
<evidence type="ECO:0000256" key="5">
    <source>
        <dbReference type="PROSITE-ProRule" id="PRU01191"/>
    </source>
</evidence>
<keyword evidence="3 6" id="KW-0805">Transcription regulation</keyword>
<gene>
    <name evidence="8" type="ORF">DCAR_0310431</name>
</gene>
<feature type="short sequence motif" description="LXXLL motif" evidence="5">
    <location>
        <begin position="300"/>
        <end position="304"/>
    </location>
</feature>
<evidence type="ECO:0000313" key="9">
    <source>
        <dbReference type="Proteomes" id="UP000077755"/>
    </source>
</evidence>
<dbReference type="Pfam" id="PF03514">
    <property type="entry name" value="GRAS"/>
    <property type="match status" value="1"/>
</dbReference>
<dbReference type="EMBL" id="CP093345">
    <property type="protein sequence ID" value="WOG91183.1"/>
    <property type="molecule type" value="Genomic_DNA"/>
</dbReference>
<organism evidence="8 9">
    <name type="scientific">Daucus carota subsp. sativus</name>
    <name type="common">Carrot</name>
    <dbReference type="NCBI Taxonomy" id="79200"/>
    <lineage>
        <taxon>Eukaryota</taxon>
        <taxon>Viridiplantae</taxon>
        <taxon>Streptophyta</taxon>
        <taxon>Embryophyta</taxon>
        <taxon>Tracheophyta</taxon>
        <taxon>Spermatophyta</taxon>
        <taxon>Magnoliopsida</taxon>
        <taxon>eudicotyledons</taxon>
        <taxon>Gunneridae</taxon>
        <taxon>Pentapetalae</taxon>
        <taxon>asterids</taxon>
        <taxon>campanulids</taxon>
        <taxon>Apiales</taxon>
        <taxon>Apiaceae</taxon>
        <taxon>Apioideae</taxon>
        <taxon>Scandiceae</taxon>
        <taxon>Daucinae</taxon>
        <taxon>Daucus</taxon>
        <taxon>Daucus sect. Daucus</taxon>
    </lineage>
</organism>
<evidence type="ECO:0000256" key="4">
    <source>
        <dbReference type="ARBA" id="ARBA00023163"/>
    </source>
</evidence>
<keyword evidence="2 6" id="KW-0939">Gibberellin signaling pathway</keyword>
<dbReference type="AlphaFoldDB" id="A0AAF1AQ78"/>
<keyword evidence="4 6" id="KW-0804">Transcription</keyword>
<sequence length="457" mass="51166">MASFESSMSFKSNCSSSLPPLLAAANYTTIPSPLSELTQLHNENTLLNNPSELSSWVDSLLTEFNQPTSINNITAWNDYNTTSYCNIRQIIEEDSSIRLVHVLMSCADSVQRGTLSVASALLEELQVLLSRVNSEFGFGKVAAYFIDALSRRVFKPLERSLGSAFENEVLYHHFYEACPYLKFAHFTSNQAILEAFDGQACVHVIDFNLMQGLQWPALIQALALRPNGPPTLRITGIGPVSLDGHDPLRETGLRLAQLARSVNVRFAFRGVAASNIDDVKLWMLQVDPKEAVAVNCIMQLHKLLDDPSRIDSVLKLIHSLDPKIVTLVEQDTNHNQPDFSDKFREALDYYSTMFDSLEACKGPQKWLAEIYIQREICSVVCCAEMHEPLAQWRERMSRNGFTSVCLGANAYKQANMLLTVFSAQGGYRVDESEGCLKLGWHNRPLIAASAWRPNPRL</sequence>
<feature type="short sequence motif" description="VHIID" evidence="5">
    <location>
        <begin position="202"/>
        <end position="206"/>
    </location>
</feature>
<dbReference type="Proteomes" id="UP000077755">
    <property type="component" value="Chromosome 3"/>
</dbReference>
<protein>
    <recommendedName>
        <fullName evidence="6">DELLA protein</fullName>
    </recommendedName>
</protein>
<evidence type="ECO:0000256" key="1">
    <source>
        <dbReference type="ARBA" id="ARBA00022843"/>
    </source>
</evidence>
<accession>A0AAF1AQ78</accession>
<feature type="region of interest" description="Leucine repeat II (LRII)" evidence="5">
    <location>
        <begin position="250"/>
        <end position="282"/>
    </location>
</feature>
<keyword evidence="6" id="KW-0539">Nucleus</keyword>
<dbReference type="Pfam" id="PF12041">
    <property type="entry name" value="DELLA"/>
    <property type="match status" value="1"/>
</dbReference>
<keyword evidence="9" id="KW-1185">Reference proteome</keyword>
<keyword evidence="1" id="KW-0832">Ubl conjugation</keyword>
<dbReference type="GO" id="GO:0005634">
    <property type="term" value="C:nucleus"/>
    <property type="evidence" value="ECO:0007669"/>
    <property type="project" value="UniProtKB-SubCell"/>
</dbReference>
<name>A0AAF1AQ78_DAUCS</name>
<dbReference type="PANTHER" id="PTHR31636">
    <property type="entry name" value="OSJNBA0084A10.13 PROTEIN-RELATED"/>
    <property type="match status" value="1"/>
</dbReference>
<reference evidence="8" key="2">
    <citation type="submission" date="2022-03" db="EMBL/GenBank/DDBJ databases">
        <title>Draft title - Genomic analysis of global carrot germplasm unveils the trajectory of domestication and the origin of high carotenoid orange carrot.</title>
        <authorList>
            <person name="Iorizzo M."/>
            <person name="Ellison S."/>
            <person name="Senalik D."/>
            <person name="Macko-Podgorni A."/>
            <person name="Grzebelus D."/>
            <person name="Bostan H."/>
            <person name="Rolling W."/>
            <person name="Curaba J."/>
            <person name="Simon P."/>
        </authorList>
    </citation>
    <scope>NUCLEOTIDE SEQUENCE</scope>
    <source>
        <tissue evidence="8">Leaf</tissue>
    </source>
</reference>